<dbReference type="EMBL" id="BHYM01000101">
    <property type="protein sequence ID" value="GCE44674.1"/>
    <property type="molecule type" value="Genomic_DNA"/>
</dbReference>
<accession>A0A402CM71</accession>
<dbReference type="AlphaFoldDB" id="A0A402CM71"/>
<organism evidence="1 2">
    <name type="scientific">Rhodococcus wratislaviensis</name>
    <name type="common">Tsukamurella wratislaviensis</name>
    <dbReference type="NCBI Taxonomy" id="44752"/>
    <lineage>
        <taxon>Bacteria</taxon>
        <taxon>Bacillati</taxon>
        <taxon>Actinomycetota</taxon>
        <taxon>Actinomycetes</taxon>
        <taxon>Mycobacteriales</taxon>
        <taxon>Nocardiaceae</taxon>
        <taxon>Rhodococcus</taxon>
    </lineage>
</organism>
<evidence type="ECO:0000313" key="2">
    <source>
        <dbReference type="Proteomes" id="UP000287519"/>
    </source>
</evidence>
<evidence type="ECO:0000313" key="1">
    <source>
        <dbReference type="EMBL" id="GCE44674.1"/>
    </source>
</evidence>
<reference evidence="1 2" key="1">
    <citation type="submission" date="2018-11" db="EMBL/GenBank/DDBJ databases">
        <title>Microbial catabolism of amino acid.</title>
        <authorList>
            <person name="Hibi M."/>
            <person name="Ogawa J."/>
        </authorList>
    </citation>
    <scope>NUCLEOTIDE SEQUENCE [LARGE SCALE GENOMIC DNA]</scope>
    <source>
        <strain evidence="1 2">C31-06</strain>
    </source>
</reference>
<dbReference type="Proteomes" id="UP000287519">
    <property type="component" value="Unassembled WGS sequence"/>
</dbReference>
<gene>
    <name evidence="1" type="ORF">Rhow_000265</name>
</gene>
<keyword evidence="2" id="KW-1185">Reference proteome</keyword>
<comment type="caution">
    <text evidence="1">The sequence shown here is derived from an EMBL/GenBank/DDBJ whole genome shotgun (WGS) entry which is preliminary data.</text>
</comment>
<proteinExistence type="predicted"/>
<protein>
    <submittedName>
        <fullName evidence="1">Uncharacterized protein</fullName>
    </submittedName>
</protein>
<name>A0A402CM71_RHOWR</name>
<sequence length="37" mass="3978">MIVVVRRRSVGQLSGEAAEFVKVGLGRAQVPGQRTPQ</sequence>